<dbReference type="OrthoDB" id="874372at2"/>
<keyword evidence="1" id="KW-0472">Membrane</keyword>
<proteinExistence type="predicted"/>
<gene>
    <name evidence="2" type="ORF">JN11_00868</name>
</gene>
<dbReference type="RefSeq" id="WP_144909950.1">
    <property type="nucleotide sequence ID" value="NZ_VLLI01000002.1"/>
</dbReference>
<evidence type="ECO:0000256" key="1">
    <source>
        <dbReference type="SAM" id="Phobius"/>
    </source>
</evidence>
<dbReference type="InterPro" id="IPR045749">
    <property type="entry name" value="DUF6090"/>
</dbReference>
<feature type="transmembrane region" description="Helical" evidence="1">
    <location>
        <begin position="27"/>
        <end position="47"/>
    </location>
</feature>
<evidence type="ECO:0000313" key="3">
    <source>
        <dbReference type="Proteomes" id="UP000317010"/>
    </source>
</evidence>
<comment type="caution">
    <text evidence="2">The sequence shown here is derived from an EMBL/GenBank/DDBJ whole genome shotgun (WGS) entry which is preliminary data.</text>
</comment>
<organism evidence="2 3">
    <name type="scientific">Mucilaginibacter frigoritolerans</name>
    <dbReference type="NCBI Taxonomy" id="652788"/>
    <lineage>
        <taxon>Bacteria</taxon>
        <taxon>Pseudomonadati</taxon>
        <taxon>Bacteroidota</taxon>
        <taxon>Sphingobacteriia</taxon>
        <taxon>Sphingobacteriales</taxon>
        <taxon>Sphingobacteriaceae</taxon>
        <taxon>Mucilaginibacter</taxon>
    </lineage>
</organism>
<accession>A0A562UBY8</accession>
<sequence>MEKEIKDHVVKAYKVFKKPGISFWHKLGEIGIEVGIIVFAVTLSIWLHDISEHNREQKDVKSFLLGLKNDLTNDIIELRGDRDSYIRQGVTFNYIATPAPNFKISADSVKKYQPYLFNITSFTPNNGKYEGFKSSGKLGNIEDDSLQNNITELYQRIIPAILLSTNGYTQRKQALFQCFYENLKKNKDGSNNMLVVLSSDEFVNISGSLISITEIRNRYDAAIEKSQQIIKEINADYGLN</sequence>
<protein>
    <submittedName>
        <fullName evidence="2">Uncharacterized protein</fullName>
    </submittedName>
</protein>
<dbReference type="Proteomes" id="UP000317010">
    <property type="component" value="Unassembled WGS sequence"/>
</dbReference>
<name>A0A562UBY8_9SPHI</name>
<keyword evidence="3" id="KW-1185">Reference proteome</keyword>
<keyword evidence="1" id="KW-0812">Transmembrane</keyword>
<keyword evidence="1" id="KW-1133">Transmembrane helix</keyword>
<reference evidence="2 3" key="1">
    <citation type="submission" date="2019-07" db="EMBL/GenBank/DDBJ databases">
        <title>Genomic Encyclopedia of Archaeal and Bacterial Type Strains, Phase II (KMG-II): from individual species to whole genera.</title>
        <authorList>
            <person name="Goeker M."/>
        </authorList>
    </citation>
    <scope>NUCLEOTIDE SEQUENCE [LARGE SCALE GENOMIC DNA]</scope>
    <source>
        <strain evidence="2 3">ATCC BAA-1854</strain>
    </source>
</reference>
<dbReference type="Pfam" id="PF19578">
    <property type="entry name" value="DUF6090"/>
    <property type="match status" value="1"/>
</dbReference>
<dbReference type="AlphaFoldDB" id="A0A562UBY8"/>
<dbReference type="EMBL" id="VLLI01000002">
    <property type="protein sequence ID" value="TWJ03330.1"/>
    <property type="molecule type" value="Genomic_DNA"/>
</dbReference>
<evidence type="ECO:0000313" key="2">
    <source>
        <dbReference type="EMBL" id="TWJ03330.1"/>
    </source>
</evidence>